<keyword evidence="4" id="KW-1185">Reference proteome</keyword>
<feature type="region of interest" description="Disordered" evidence="2">
    <location>
        <begin position="752"/>
        <end position="780"/>
    </location>
</feature>
<organism evidence="3 4">
    <name type="scientific">Parascedosporium putredinis</name>
    <dbReference type="NCBI Taxonomy" id="1442378"/>
    <lineage>
        <taxon>Eukaryota</taxon>
        <taxon>Fungi</taxon>
        <taxon>Dikarya</taxon>
        <taxon>Ascomycota</taxon>
        <taxon>Pezizomycotina</taxon>
        <taxon>Sordariomycetes</taxon>
        <taxon>Hypocreomycetidae</taxon>
        <taxon>Microascales</taxon>
        <taxon>Microascaceae</taxon>
        <taxon>Parascedosporium</taxon>
    </lineage>
</organism>
<dbReference type="PANTHER" id="PTHR23082">
    <property type="entry name" value="TRANSCRIPTION INITIATION FACTOR IIIC TFIIIC , POLYPEPTIDE 3-RELATED"/>
    <property type="match status" value="1"/>
</dbReference>
<proteinExistence type="predicted"/>
<accession>A0A9P1H9N2</accession>
<feature type="compositionally biased region" description="Basic and acidic residues" evidence="2">
    <location>
        <begin position="83"/>
        <end position="94"/>
    </location>
</feature>
<dbReference type="Proteomes" id="UP000838763">
    <property type="component" value="Unassembled WGS sequence"/>
</dbReference>
<evidence type="ECO:0000256" key="1">
    <source>
        <dbReference type="SAM" id="Coils"/>
    </source>
</evidence>
<dbReference type="InterPro" id="IPR039340">
    <property type="entry name" value="Tfc4/TFIIIC-102/Sfc4"/>
</dbReference>
<dbReference type="Gene3D" id="1.25.40.10">
    <property type="entry name" value="Tetratricopeptide repeat domain"/>
    <property type="match status" value="2"/>
</dbReference>
<dbReference type="SUPFAM" id="SSF48439">
    <property type="entry name" value="Protein prenylyltransferase"/>
    <property type="match status" value="1"/>
</dbReference>
<keyword evidence="1" id="KW-0175">Coiled coil</keyword>
<protein>
    <submittedName>
        <fullName evidence="3">Uncharacterized protein</fullName>
    </submittedName>
</protein>
<dbReference type="OrthoDB" id="9991317at2759"/>
<dbReference type="EMBL" id="CALLCH030000020">
    <property type="protein sequence ID" value="CAI4219469.1"/>
    <property type="molecule type" value="Genomic_DNA"/>
</dbReference>
<dbReference type="InterPro" id="IPR011990">
    <property type="entry name" value="TPR-like_helical_dom_sf"/>
</dbReference>
<comment type="caution">
    <text evidence="3">The sequence shown here is derived from an EMBL/GenBank/DDBJ whole genome shotgun (WGS) entry which is preliminary data.</text>
</comment>
<sequence>MDEVIEPGLRDYPGAQGARSPVNYAVLQDGDVADADSDVEDLEQDIEKLNVSVRAFLASQHGVAPRAKSPTAGAGVRRRAGPARRDSHQRRDAPGVDDAGVHLPRGGALDKALMSMVYAAHLRPKDVQEWLKCASFALDVAEEHPGVDLNTARMCYSAAVNADPKNMDARVVRKLAEACMDSKNVAEAASSAIEAYDLYLGNRAALPIAWYDVGIYTELLAYASRYRDAVSRLKSLSRRLLGRGDEAFWDLWDGDDREFDEADERRLEVSDITSTWTMPPPEGESSAAEECFLAAIEADVDNIDARVELANLYSTAHEDEEALILVNEAMTLQETQAALAAGPDKDKLKALPPSRRSYYLHRPKGASVRFKAKPSGVIPARYRPKRLVDPDMRRREEVERAQRLSTQYLTVQDLKAKIREGSEELVPAWMAAAKELIDDFRSYRKFYSWDKYLKFLGRTNATLQQRETGQLSSLDVIAERLSKDAADGGLRDSDFNEYQGISFGNWLDLFLDYALSLAATGQYEESYRVCEAAKDSTVFTVSEDNVFFIYITWGTCAIYAGDEETCVSISRQIMRDHILSSDSFRLFSLLCRLCQSSISWYSSGPAQKFILRQIKAMDAAVAASADAPPGASRSHLDVSPLMLYGHILFTSTSYVYAIHYFLRARALDPSNPVINLSLGLGYIHYGLKRQAVNRQYLILQGLGFLLDYYRDLGPDRADEANYGLGRTFQLLGLQHLALQYYKRVPLRPLVPRPGDPAFPPEHQATDTYDEDGGERRQHDGGRVVKMATAFNMYVSYVMSRDLEAAKEVLRCLVL</sequence>
<evidence type="ECO:0000313" key="4">
    <source>
        <dbReference type="Proteomes" id="UP000838763"/>
    </source>
</evidence>
<reference evidence="3" key="1">
    <citation type="submission" date="2022-11" db="EMBL/GenBank/DDBJ databases">
        <authorList>
            <person name="Scott C."/>
            <person name="Bruce N."/>
        </authorList>
    </citation>
    <scope>NUCLEOTIDE SEQUENCE</scope>
</reference>
<dbReference type="GO" id="GO:0000127">
    <property type="term" value="C:transcription factor TFIIIC complex"/>
    <property type="evidence" value="ECO:0007669"/>
    <property type="project" value="TreeGrafter"/>
</dbReference>
<dbReference type="AlphaFoldDB" id="A0A9P1H9N2"/>
<feature type="coiled-coil region" evidence="1">
    <location>
        <begin position="32"/>
        <end position="59"/>
    </location>
</feature>
<dbReference type="GO" id="GO:0006383">
    <property type="term" value="P:transcription by RNA polymerase III"/>
    <property type="evidence" value="ECO:0007669"/>
    <property type="project" value="InterPro"/>
</dbReference>
<gene>
    <name evidence="3" type="ORF">PPNO1_LOCUS9029</name>
</gene>
<evidence type="ECO:0000256" key="2">
    <source>
        <dbReference type="SAM" id="MobiDB-lite"/>
    </source>
</evidence>
<dbReference type="PANTHER" id="PTHR23082:SF0">
    <property type="entry name" value="GENERAL TRANSCRIPTION FACTOR 3C POLYPEPTIDE 3"/>
    <property type="match status" value="1"/>
</dbReference>
<feature type="region of interest" description="Disordered" evidence="2">
    <location>
        <begin position="62"/>
        <end position="102"/>
    </location>
</feature>
<name>A0A9P1H9N2_9PEZI</name>
<dbReference type="SUPFAM" id="SSF48452">
    <property type="entry name" value="TPR-like"/>
    <property type="match status" value="1"/>
</dbReference>
<evidence type="ECO:0000313" key="3">
    <source>
        <dbReference type="EMBL" id="CAI4219469.1"/>
    </source>
</evidence>